<name>A0AAE4MDM1_9EURY</name>
<protein>
    <submittedName>
        <fullName evidence="1">Uncharacterized protein</fullName>
    </submittedName>
</protein>
<dbReference type="AlphaFoldDB" id="A0AAE4MDM1"/>
<sequence>MKFQETTVAQEINLSNPAIELGNSSIHDAYALEINISAKNETGSAKVPTIQEFLSAFEQIAVMSDNTRYHYAMSGLDIARWNALSTPMSLPTRVLDKTFTSTADDATMNASFVLTLDAGDLIAIQHDTVTLKAAIAKQIAADCPVTACTIKPTVFEKIPESVAEITGTYGANFEAALEPKVYAMEKTLGANTEFTGFFDLPTGALLRTGMMHWSVAPSQVGLIQVVPSRSEIHRVNWNTAVARDERRLRTKMPENVVLMDYNSEWIMNGLGKDGRTFNRGDFQIAAKSNVETKLRYVSFEMTFPAGAGAVLEPGNKFL</sequence>
<evidence type="ECO:0000313" key="2">
    <source>
        <dbReference type="Proteomes" id="UP001273136"/>
    </source>
</evidence>
<proteinExistence type="predicted"/>
<comment type="caution">
    <text evidence="1">The sequence shown here is derived from an EMBL/GenBank/DDBJ whole genome shotgun (WGS) entry which is preliminary data.</text>
</comment>
<reference evidence="1" key="1">
    <citation type="submission" date="2023-06" db="EMBL/GenBank/DDBJ databases">
        <title>Genome sequence of Methancorpusculaceae sp. Ag1.</title>
        <authorList>
            <person name="Protasov E."/>
            <person name="Platt K."/>
            <person name="Poehlein A."/>
            <person name="Daniel R."/>
            <person name="Brune A."/>
        </authorList>
    </citation>
    <scope>NUCLEOTIDE SEQUENCE</scope>
    <source>
        <strain evidence="1">Ag1</strain>
    </source>
</reference>
<dbReference type="RefSeq" id="WP_338093983.1">
    <property type="nucleotide sequence ID" value="NZ_JAWDKA010000003.1"/>
</dbReference>
<accession>A0AAE4MDM1</accession>
<dbReference type="EMBL" id="JAWDKA010000003">
    <property type="protein sequence ID" value="MDV0441583.1"/>
    <property type="molecule type" value="Genomic_DNA"/>
</dbReference>
<keyword evidence="2" id="KW-1185">Reference proteome</keyword>
<dbReference type="Proteomes" id="UP001273136">
    <property type="component" value="Unassembled WGS sequence"/>
</dbReference>
<evidence type="ECO:0000313" key="1">
    <source>
        <dbReference type="EMBL" id="MDV0441583.1"/>
    </source>
</evidence>
<gene>
    <name evidence="1" type="ORF">McpAg1_07850</name>
</gene>
<organism evidence="1 2">
    <name type="scientific">Methanorbis furvi</name>
    <dbReference type="NCBI Taxonomy" id="3028299"/>
    <lineage>
        <taxon>Archaea</taxon>
        <taxon>Methanobacteriati</taxon>
        <taxon>Methanobacteriota</taxon>
        <taxon>Stenosarchaea group</taxon>
        <taxon>Methanomicrobia</taxon>
        <taxon>Methanomicrobiales</taxon>
        <taxon>Methanocorpusculaceae</taxon>
        <taxon>Methanorbis</taxon>
    </lineage>
</organism>